<accession>A0A838A6R7</accession>
<gene>
    <name evidence="2" type="ORF">H0B56_00100</name>
</gene>
<reference evidence="2 3" key="1">
    <citation type="submission" date="2020-07" db="EMBL/GenBank/DDBJ databases">
        <title>Genome of Haloechinothrix sp.</title>
        <authorList>
            <person name="Tang S.-K."/>
            <person name="Yang L."/>
            <person name="Zhu W.-Y."/>
        </authorList>
    </citation>
    <scope>NUCLEOTIDE SEQUENCE [LARGE SCALE GENOMIC DNA]</scope>
    <source>
        <strain evidence="2 3">YIM 98757</strain>
    </source>
</reference>
<keyword evidence="1" id="KW-0812">Transmembrane</keyword>
<comment type="caution">
    <text evidence="2">The sequence shown here is derived from an EMBL/GenBank/DDBJ whole genome shotgun (WGS) entry which is preliminary data.</text>
</comment>
<evidence type="ECO:0000313" key="3">
    <source>
        <dbReference type="Proteomes" id="UP000582974"/>
    </source>
</evidence>
<keyword evidence="1" id="KW-1133">Transmembrane helix</keyword>
<feature type="transmembrane region" description="Helical" evidence="1">
    <location>
        <begin position="650"/>
        <end position="667"/>
    </location>
</feature>
<dbReference type="EMBL" id="JACCKD010000001">
    <property type="protein sequence ID" value="MBA0123941.1"/>
    <property type="molecule type" value="Genomic_DNA"/>
</dbReference>
<keyword evidence="3" id="KW-1185">Reference proteome</keyword>
<proteinExistence type="predicted"/>
<name>A0A838A6R7_9PSEU</name>
<evidence type="ECO:0000313" key="2">
    <source>
        <dbReference type="EMBL" id="MBA0123941.1"/>
    </source>
</evidence>
<sequence>MIDPKTGGILRRKGQRANAPIFQREGCYITGTLDLRGAELDYLLRFTNCRFENPPDVREAGLLGLMFNSCWLPGLRARNLHSKNDVRLINSTVRSERGSTDSAGTGTSTAVLDGGRGRRAAVNLTDAVVDGSVVLAGSVIEDAAGYALHADRIRINGALLAYRMTTTGEVWAPGLRTGGNVNLAEARLDNGRGVALNASGAVVGGLLVCESLPHSARSAPSRAFTARGSVFLSHAHVHGDVLLRGAWITINPESPVAVDSWSGAMSSGDPEIDPRPAIAADRLRVDGNIECGDGFVSNGTVRMVNAVVGGSLHLARGRIAVRRGEAPPYYDRALHLDGSDISGDIQAGGLIAEGQLRLGDLRVGGNVLATNVGLHHPGRDVLAAPRTQVSGNINLSDSVIAGTVQLQAVQVGDNVELAGTQLTQPAQRTFRSYSLDMRTARVGRDLVLSRSESANVLAEGGVNLDGAVVTRRVSIDGARLRSLPERHSRGDGRGPRAGGTALDASDLVAEELLMAPHEPPDGRVVLRRTGCGTLDDNSQLWQATRGVELEEFRYDALRNPIDLEDDAEVERRIRWLRDAMQGYRPGPYDQLANMLRTSGNEEHATTVSIRKEQYRYEALARGSRMLGPGVRLWSWMQRAMVGYGYRPMRALGWLLALLVAGSLWFGLGTDDCVNHPERFQVNGPRCVVNVDDTGLEWNPVLHTVDLLVPIVDFGNKGRWHMGGVDKWVATGFTASGWVLATTVAAGITRALRRQ</sequence>
<dbReference type="Proteomes" id="UP000582974">
    <property type="component" value="Unassembled WGS sequence"/>
</dbReference>
<protein>
    <submittedName>
        <fullName evidence="2">Oxidoreductase</fullName>
    </submittedName>
</protein>
<evidence type="ECO:0000256" key="1">
    <source>
        <dbReference type="SAM" id="Phobius"/>
    </source>
</evidence>
<dbReference type="AlphaFoldDB" id="A0A838A6R7"/>
<organism evidence="2 3">
    <name type="scientific">Haloechinothrix aidingensis</name>
    <dbReference type="NCBI Taxonomy" id="2752311"/>
    <lineage>
        <taxon>Bacteria</taxon>
        <taxon>Bacillati</taxon>
        <taxon>Actinomycetota</taxon>
        <taxon>Actinomycetes</taxon>
        <taxon>Pseudonocardiales</taxon>
        <taxon>Pseudonocardiaceae</taxon>
        <taxon>Haloechinothrix</taxon>
    </lineage>
</organism>
<keyword evidence="1" id="KW-0472">Membrane</keyword>